<dbReference type="GO" id="GO:0050660">
    <property type="term" value="F:flavin adenine dinucleotide binding"/>
    <property type="evidence" value="ECO:0007669"/>
    <property type="project" value="TreeGrafter"/>
</dbReference>
<dbReference type="EMBL" id="LCKS01000015">
    <property type="protein sequence ID" value="KKU02213.1"/>
    <property type="molecule type" value="Genomic_DNA"/>
</dbReference>
<evidence type="ECO:0000256" key="6">
    <source>
        <dbReference type="ARBA" id="ARBA00023002"/>
    </source>
</evidence>
<dbReference type="GO" id="GO:0016668">
    <property type="term" value="F:oxidoreductase activity, acting on a sulfur group of donors, NAD(P) as acceptor"/>
    <property type="evidence" value="ECO:0007669"/>
    <property type="project" value="InterPro"/>
</dbReference>
<dbReference type="Gene3D" id="3.50.50.60">
    <property type="entry name" value="FAD/NAD(P)-binding domain"/>
    <property type="match status" value="1"/>
</dbReference>
<dbReference type="PRINTS" id="PR00368">
    <property type="entry name" value="FADPNR"/>
</dbReference>
<keyword evidence="3" id="KW-0285">Flavoprotein</keyword>
<reference evidence="10 11" key="1">
    <citation type="journal article" date="2015" name="Nature">
        <title>rRNA introns, odd ribosomes, and small enigmatic genomes across a large radiation of phyla.</title>
        <authorList>
            <person name="Brown C.T."/>
            <person name="Hug L.A."/>
            <person name="Thomas B.C."/>
            <person name="Sharon I."/>
            <person name="Castelle C.J."/>
            <person name="Singh A."/>
            <person name="Wilkins M.J."/>
            <person name="Williams K.H."/>
            <person name="Banfield J.F."/>
        </authorList>
    </citation>
    <scope>NUCLEOTIDE SEQUENCE [LARGE SCALE GENOMIC DNA]</scope>
</reference>
<dbReference type="GO" id="GO:0003955">
    <property type="term" value="F:NAD(P)H dehydrogenase (quinone) activity"/>
    <property type="evidence" value="ECO:0007669"/>
    <property type="project" value="TreeGrafter"/>
</dbReference>
<feature type="domain" description="FAD/NAD(P)-binding" evidence="9">
    <location>
        <begin position="4"/>
        <end position="147"/>
    </location>
</feature>
<evidence type="ECO:0000313" key="11">
    <source>
        <dbReference type="Proteomes" id="UP000034264"/>
    </source>
</evidence>
<dbReference type="SUPFAM" id="SSF51905">
    <property type="entry name" value="FAD/NAD(P)-binding domain"/>
    <property type="match status" value="1"/>
</dbReference>
<dbReference type="InterPro" id="IPR036188">
    <property type="entry name" value="FAD/NAD-bd_sf"/>
</dbReference>
<evidence type="ECO:0000256" key="5">
    <source>
        <dbReference type="ARBA" id="ARBA00022857"/>
    </source>
</evidence>
<dbReference type="InterPro" id="IPR023753">
    <property type="entry name" value="FAD/NAD-binding_dom"/>
</dbReference>
<comment type="cofactor">
    <cofactor evidence="1">
        <name>FAD</name>
        <dbReference type="ChEBI" id="CHEBI:57692"/>
    </cofactor>
</comment>
<accession>A0A0G1P9Z2</accession>
<dbReference type="InterPro" id="IPR012999">
    <property type="entry name" value="Pyr_OxRdtase_I_AS"/>
</dbReference>
<dbReference type="PRINTS" id="PR00411">
    <property type="entry name" value="PNDRDTASEI"/>
</dbReference>
<keyword evidence="7" id="KW-1015">Disulfide bond</keyword>
<keyword evidence="6" id="KW-0560">Oxidoreductase</keyword>
<gene>
    <name evidence="10" type="ORF">UX05_C0015G0024</name>
</gene>
<keyword evidence="5" id="KW-0521">NADP</keyword>
<proteinExistence type="inferred from homology"/>
<dbReference type="PANTHER" id="PTHR43014:SF4">
    <property type="entry name" value="PYRIDINE NUCLEOTIDE-DISULFIDE OXIDOREDUCTASE RCLA-RELATED"/>
    <property type="match status" value="1"/>
</dbReference>
<evidence type="ECO:0000256" key="3">
    <source>
        <dbReference type="ARBA" id="ARBA00022630"/>
    </source>
</evidence>
<organism evidence="10 11">
    <name type="scientific">Candidatus Amesbacteria bacterium GW2011_GWC2_45_19</name>
    <dbReference type="NCBI Taxonomy" id="1618366"/>
    <lineage>
        <taxon>Bacteria</taxon>
        <taxon>Candidatus Amesiibacteriota</taxon>
    </lineage>
</organism>
<comment type="caution">
    <text evidence="10">The sequence shown here is derived from an EMBL/GenBank/DDBJ whole genome shotgun (WGS) entry which is preliminary data.</text>
</comment>
<evidence type="ECO:0000256" key="2">
    <source>
        <dbReference type="ARBA" id="ARBA00007532"/>
    </source>
</evidence>
<evidence type="ECO:0000259" key="9">
    <source>
        <dbReference type="Pfam" id="PF07992"/>
    </source>
</evidence>
<dbReference type="AlphaFoldDB" id="A0A0G1P9Z2"/>
<dbReference type="PROSITE" id="PS00076">
    <property type="entry name" value="PYRIDINE_REDOX_1"/>
    <property type="match status" value="1"/>
</dbReference>
<protein>
    <submittedName>
        <fullName evidence="10">Mercuric reductase</fullName>
    </submittedName>
</protein>
<evidence type="ECO:0000256" key="8">
    <source>
        <dbReference type="ARBA" id="ARBA00023284"/>
    </source>
</evidence>
<evidence type="ECO:0000256" key="7">
    <source>
        <dbReference type="ARBA" id="ARBA00023157"/>
    </source>
</evidence>
<comment type="similarity">
    <text evidence="2">Belongs to the class-I pyridine nucleotide-disulfide oxidoreductase family.</text>
</comment>
<dbReference type="PANTHER" id="PTHR43014">
    <property type="entry name" value="MERCURIC REDUCTASE"/>
    <property type="match status" value="1"/>
</dbReference>
<dbReference type="Proteomes" id="UP000034264">
    <property type="component" value="Unassembled WGS sequence"/>
</dbReference>
<keyword evidence="8" id="KW-0676">Redox-active center</keyword>
<keyword evidence="4" id="KW-0274">FAD</keyword>
<sequence length="151" mass="16572">MDEYDLIIIGGGAGAFAAAIKANELQAKTLMVNHGLPLGGTCVNVGCIPSKNLLKAGEVLYYSQYHNFNGIKLRVDEFDFGKTVQEELDVAATMRKEKYEDVLKNLQNVTFIDGRARFVSPAEIEIGGQKYQGQKFVIATGSTANVSPFWY</sequence>
<evidence type="ECO:0000313" key="10">
    <source>
        <dbReference type="EMBL" id="KKU02213.1"/>
    </source>
</evidence>
<dbReference type="Pfam" id="PF07992">
    <property type="entry name" value="Pyr_redox_2"/>
    <property type="match status" value="1"/>
</dbReference>
<evidence type="ECO:0000256" key="4">
    <source>
        <dbReference type="ARBA" id="ARBA00022827"/>
    </source>
</evidence>
<evidence type="ECO:0000256" key="1">
    <source>
        <dbReference type="ARBA" id="ARBA00001974"/>
    </source>
</evidence>
<name>A0A0G1P9Z2_9BACT</name>